<dbReference type="EMBL" id="QHCS01000001">
    <property type="protein sequence ID" value="RHX88462.1"/>
    <property type="molecule type" value="Genomic_DNA"/>
</dbReference>
<organism evidence="1 2">
    <name type="scientific">Leptospira stimsonii</name>
    <dbReference type="NCBI Taxonomy" id="2202203"/>
    <lineage>
        <taxon>Bacteria</taxon>
        <taxon>Pseudomonadati</taxon>
        <taxon>Spirochaetota</taxon>
        <taxon>Spirochaetia</taxon>
        <taxon>Leptospirales</taxon>
        <taxon>Leptospiraceae</taxon>
        <taxon>Leptospira</taxon>
    </lineage>
</organism>
<proteinExistence type="predicted"/>
<protein>
    <submittedName>
        <fullName evidence="1">Uncharacterized protein</fullName>
    </submittedName>
</protein>
<reference evidence="2" key="1">
    <citation type="submission" date="2018-05" db="EMBL/GenBank/DDBJ databases">
        <title>Leptospira yasudae sp. nov. and Leptospira stimsonii sp. nov., two pathogenic species of the genus Leptospira isolated from environmental sources.</title>
        <authorList>
            <person name="Casanovas-Massana A."/>
            <person name="Hamond C."/>
            <person name="Santos L.A."/>
            <person name="Hacker K.P."/>
            <person name="Balassiano I."/>
            <person name="Medeiros M.A."/>
            <person name="Reis M.G."/>
            <person name="Ko A.I."/>
            <person name="Wunder E.A."/>
        </authorList>
    </citation>
    <scope>NUCLEOTIDE SEQUENCE [LARGE SCALE GENOMIC DNA]</scope>
    <source>
        <strain evidence="2">AMB6-RJ</strain>
    </source>
</reference>
<comment type="caution">
    <text evidence="1">The sequence shown here is derived from an EMBL/GenBank/DDBJ whole genome shotgun (WGS) entry which is preliminary data.</text>
</comment>
<evidence type="ECO:0000313" key="1">
    <source>
        <dbReference type="EMBL" id="RHX88462.1"/>
    </source>
</evidence>
<sequence length="64" mass="7442">MIGSSKQILFEDEMREFLLLRVGNRPFGMKNIGVPTLIGSSKQILFEDEMREFPHFLELVDANR</sequence>
<accession>A0A8B3CYN7</accession>
<gene>
    <name evidence="1" type="ORF">DLM78_05850</name>
</gene>
<name>A0A8B3CYN7_9LEPT</name>
<dbReference type="Proteomes" id="UP000266669">
    <property type="component" value="Unassembled WGS sequence"/>
</dbReference>
<evidence type="ECO:0000313" key="2">
    <source>
        <dbReference type="Proteomes" id="UP000266669"/>
    </source>
</evidence>
<dbReference type="AlphaFoldDB" id="A0A8B3CYN7"/>